<reference evidence="2 3" key="1">
    <citation type="submission" date="2024-02" db="EMBL/GenBank/DDBJ databases">
        <title>New thermophilic sulfur-oxidizing bacteria from a hot springs of the Uzon caldera (Kamchatka, Russia).</title>
        <authorList>
            <person name="Dukat A.M."/>
            <person name="Elcheninov A.G."/>
            <person name="Frolov E.N."/>
        </authorList>
    </citation>
    <scope>NUCLEOTIDE SEQUENCE [LARGE SCALE GENOMIC DNA]</scope>
    <source>
        <strain evidence="2 3">AK1</strain>
    </source>
</reference>
<keyword evidence="1" id="KW-0472">Membrane</keyword>
<evidence type="ECO:0000256" key="1">
    <source>
        <dbReference type="SAM" id="Phobius"/>
    </source>
</evidence>
<name>A0ABV0EHF3_9BURK</name>
<protein>
    <submittedName>
        <fullName evidence="2">Cytochrome oxidase putative small subunit CydP</fullName>
    </submittedName>
</protein>
<accession>A0ABV0EHF3</accession>
<dbReference type="Proteomes" id="UP001482231">
    <property type="component" value="Unassembled WGS sequence"/>
</dbReference>
<keyword evidence="3" id="KW-1185">Reference proteome</keyword>
<organism evidence="2 3">
    <name type="scientific">Thiobacter aerophilum</name>
    <dbReference type="NCBI Taxonomy" id="3121275"/>
    <lineage>
        <taxon>Bacteria</taxon>
        <taxon>Pseudomonadati</taxon>
        <taxon>Pseudomonadota</taxon>
        <taxon>Betaproteobacteria</taxon>
        <taxon>Burkholderiales</taxon>
        <taxon>Thiobacteraceae</taxon>
        <taxon>Thiobacter</taxon>
    </lineage>
</organism>
<evidence type="ECO:0000313" key="3">
    <source>
        <dbReference type="Proteomes" id="UP001482231"/>
    </source>
</evidence>
<proteinExistence type="predicted"/>
<dbReference type="InterPro" id="IPR054636">
    <property type="entry name" value="CydP"/>
</dbReference>
<evidence type="ECO:0000313" key="2">
    <source>
        <dbReference type="EMBL" id="MEO1767083.1"/>
    </source>
</evidence>
<comment type="caution">
    <text evidence="2">The sequence shown here is derived from an EMBL/GenBank/DDBJ whole genome shotgun (WGS) entry which is preliminary data.</text>
</comment>
<dbReference type="EMBL" id="JBAJEX010000005">
    <property type="protein sequence ID" value="MEO1767083.1"/>
    <property type="molecule type" value="Genomic_DNA"/>
</dbReference>
<feature type="transmembrane region" description="Helical" evidence="1">
    <location>
        <begin position="12"/>
        <end position="30"/>
    </location>
</feature>
<keyword evidence="1" id="KW-1133">Transmembrane helix</keyword>
<dbReference type="NCBIfam" id="NF045611">
    <property type="entry name" value="small_CydP"/>
    <property type="match status" value="1"/>
</dbReference>
<sequence length="53" mass="5632">MKIPRNPLVLEIAVALVVKLALIAGLYFAFFSGGTAKPDAEAIARHLTVKPAQ</sequence>
<dbReference type="RefSeq" id="WP_347308193.1">
    <property type="nucleotide sequence ID" value="NZ_JBAJEX010000005.1"/>
</dbReference>
<gene>
    <name evidence="2" type="primary">cydP</name>
    <name evidence="2" type="ORF">V6E02_07650</name>
</gene>
<keyword evidence="1" id="KW-0812">Transmembrane</keyword>